<dbReference type="SUPFAM" id="SSF158622">
    <property type="entry name" value="YheA/YmcA-like"/>
    <property type="match status" value="1"/>
</dbReference>
<dbReference type="EMBL" id="FOIT01000001">
    <property type="protein sequence ID" value="SEV80438.1"/>
    <property type="molecule type" value="Genomic_DNA"/>
</dbReference>
<dbReference type="PANTHER" id="PTHR38448:SF2">
    <property type="entry name" value="REGULATORY PROTEIN YLBF"/>
    <property type="match status" value="1"/>
</dbReference>
<proteinExistence type="predicted"/>
<dbReference type="PANTHER" id="PTHR38448">
    <property type="entry name" value="REGULATORY PROTEIN YLBF-RELATED"/>
    <property type="match status" value="1"/>
</dbReference>
<sequence>MNTTETIEILDQIDVIIDKIKQSEPYVNFVKQSIILEQDKNAQALIIAFNRLKEDFEEVSRFGKYHPDFSEKRRALNKAKKTLDMNESVIEFRRAEFQLQTMLDTVLYEAGIGISQHVNIVSSNPLFAVGTGGGCSTGGSCGCSTAS</sequence>
<dbReference type="OrthoDB" id="2157513at2"/>
<dbReference type="Proteomes" id="UP000243605">
    <property type="component" value="Unassembled WGS sequence"/>
</dbReference>
<name>A0A662Z062_9STAP</name>
<dbReference type="Gene3D" id="1.20.1500.10">
    <property type="entry name" value="YheA/YmcA-like"/>
    <property type="match status" value="1"/>
</dbReference>
<dbReference type="InterPro" id="IPR023378">
    <property type="entry name" value="YheA/YmcA-like_dom_sf"/>
</dbReference>
<keyword evidence="2" id="KW-1185">Reference proteome</keyword>
<protein>
    <submittedName>
        <fullName evidence="1">Cell fate regulator YlbF, YheA/YmcA/DUF963 family (Controls sporulation, competence, biofilm development)</fullName>
    </submittedName>
</protein>
<accession>A0A662Z062</accession>
<gene>
    <name evidence="1" type="ORF">SAMN05192557_0085</name>
</gene>
<dbReference type="AlphaFoldDB" id="A0A662Z062"/>
<dbReference type="RefSeq" id="WP_091472684.1">
    <property type="nucleotide sequence ID" value="NZ_FOIT01000001.1"/>
</dbReference>
<dbReference type="InterPro" id="IPR052767">
    <property type="entry name" value="Bact_com_dev_regulator"/>
</dbReference>
<organism evidence="1 2">
    <name type="scientific">Aliicoccus persicus</name>
    <dbReference type="NCBI Taxonomy" id="930138"/>
    <lineage>
        <taxon>Bacteria</taxon>
        <taxon>Bacillati</taxon>
        <taxon>Bacillota</taxon>
        <taxon>Bacilli</taxon>
        <taxon>Bacillales</taxon>
        <taxon>Staphylococcaceae</taxon>
        <taxon>Aliicoccus</taxon>
    </lineage>
</organism>
<reference evidence="1 2" key="1">
    <citation type="submission" date="2016-10" db="EMBL/GenBank/DDBJ databases">
        <authorList>
            <person name="Varghese N."/>
            <person name="Submissions S."/>
        </authorList>
    </citation>
    <scope>NUCLEOTIDE SEQUENCE [LARGE SCALE GENOMIC DNA]</scope>
    <source>
        <strain evidence="1 2">IBRC-M10081</strain>
    </source>
</reference>
<dbReference type="InterPro" id="IPR010368">
    <property type="entry name" value="Com_YlbF"/>
</dbReference>
<evidence type="ECO:0000313" key="2">
    <source>
        <dbReference type="Proteomes" id="UP000243605"/>
    </source>
</evidence>
<dbReference type="Pfam" id="PF06133">
    <property type="entry name" value="Com_YlbF"/>
    <property type="match status" value="1"/>
</dbReference>
<evidence type="ECO:0000313" key="1">
    <source>
        <dbReference type="EMBL" id="SEV80438.1"/>
    </source>
</evidence>